<dbReference type="EMBL" id="CP011026">
    <property type="protein sequence ID" value="ATC88427.1"/>
    <property type="molecule type" value="Genomic_DNA"/>
</dbReference>
<name>A0A290SA42_9GAMM</name>
<evidence type="ECO:0000313" key="1">
    <source>
        <dbReference type="EMBL" id="ATC88427.1"/>
    </source>
</evidence>
<accession>A0A290SA42</accession>
<dbReference type="KEGG" id="part:PARC_b0190"/>
<dbReference type="AlphaFoldDB" id="A0A290SA42"/>
<gene>
    <name evidence="1" type="ORF">PARC_b0190</name>
</gene>
<protein>
    <submittedName>
        <fullName evidence="1">Uncharacterized protein</fullName>
    </submittedName>
</protein>
<reference evidence="1 2" key="1">
    <citation type="journal article" date="2012" name="J. Bacteriol.">
        <title>Genome sequences of type strains of seven species of the marine bacterium Pseudoalteromonas.</title>
        <authorList>
            <person name="Xie B.B."/>
            <person name="Shu Y.L."/>
            <person name="Qin Q.L."/>
            <person name="Rong J.C."/>
            <person name="Zhang X.Y."/>
            <person name="Chen X.L."/>
            <person name="Shi M."/>
            <person name="He H.L."/>
            <person name="Zhou B.C."/>
            <person name="Zhang Y.Z."/>
        </authorList>
    </citation>
    <scope>NUCLEOTIDE SEQUENCE [LARGE SCALE GENOMIC DNA]</scope>
    <source>
        <strain evidence="1 2">A 37-1-2</strain>
    </source>
</reference>
<dbReference type="Proteomes" id="UP000016505">
    <property type="component" value="Chromosome II"/>
</dbReference>
<proteinExistence type="predicted"/>
<evidence type="ECO:0000313" key="2">
    <source>
        <dbReference type="Proteomes" id="UP000016505"/>
    </source>
</evidence>
<organism evidence="1 2">
    <name type="scientific">Pseudoalteromonas arctica A 37-1-2</name>
    <dbReference type="NCBI Taxonomy" id="1117313"/>
    <lineage>
        <taxon>Bacteria</taxon>
        <taxon>Pseudomonadati</taxon>
        <taxon>Pseudomonadota</taxon>
        <taxon>Gammaproteobacteria</taxon>
        <taxon>Alteromonadales</taxon>
        <taxon>Pseudoalteromonadaceae</taxon>
        <taxon>Pseudoalteromonas</taxon>
    </lineage>
</organism>
<sequence length="37" mass="4557">MIKINKATEKNRHNSWLQFTPKNKMVCYECVLRFKEK</sequence>